<dbReference type="Proteomes" id="UP000006051">
    <property type="component" value="Chromosome"/>
</dbReference>
<keyword evidence="4 6" id="KW-1133">Transmembrane helix</keyword>
<evidence type="ECO:0000259" key="8">
    <source>
        <dbReference type="Pfam" id="PF22744"/>
    </source>
</evidence>
<proteinExistence type="predicted"/>
<evidence type="ECO:0000259" key="7">
    <source>
        <dbReference type="Pfam" id="PF04024"/>
    </source>
</evidence>
<keyword evidence="10" id="KW-1185">Reference proteome</keyword>
<dbReference type="GO" id="GO:0005886">
    <property type="term" value="C:plasma membrane"/>
    <property type="evidence" value="ECO:0007669"/>
    <property type="project" value="UniProtKB-SubCell"/>
</dbReference>
<evidence type="ECO:0000256" key="3">
    <source>
        <dbReference type="ARBA" id="ARBA00022692"/>
    </source>
</evidence>
<feature type="domain" description="Phage shock protein PspC N-terminal" evidence="7">
    <location>
        <begin position="113"/>
        <end position="178"/>
    </location>
</feature>
<feature type="transmembrane region" description="Helical" evidence="6">
    <location>
        <begin position="273"/>
        <end position="298"/>
    </location>
</feature>
<dbReference type="GeneID" id="97258212"/>
<dbReference type="EMBL" id="CP003283">
    <property type="protein sequence ID" value="AFL97733.1"/>
    <property type="molecule type" value="Genomic_DNA"/>
</dbReference>
<gene>
    <name evidence="9" type="ordered locus">Ornrh_1575</name>
</gene>
<dbReference type="InterPro" id="IPR052027">
    <property type="entry name" value="PspC"/>
</dbReference>
<protein>
    <submittedName>
        <fullName evidence="9">Putative stress-responsive transcriptional regulator</fullName>
    </submittedName>
</protein>
<evidence type="ECO:0000313" key="9">
    <source>
        <dbReference type="EMBL" id="AFL97733.1"/>
    </source>
</evidence>
<dbReference type="Pfam" id="PF22744">
    <property type="entry name" value="Toast-rack_PspC-Cterm"/>
    <property type="match status" value="1"/>
</dbReference>
<dbReference type="PANTHER" id="PTHR33885">
    <property type="entry name" value="PHAGE SHOCK PROTEIN C"/>
    <property type="match status" value="1"/>
</dbReference>
<feature type="transmembrane region" description="Helical" evidence="6">
    <location>
        <begin position="221"/>
        <end position="253"/>
    </location>
</feature>
<dbReference type="RefSeq" id="WP_014791284.1">
    <property type="nucleotide sequence ID" value="NC_018016.1"/>
</dbReference>
<feature type="domain" description="PspC-related ToastRack" evidence="8">
    <location>
        <begin position="380"/>
        <end position="504"/>
    </location>
</feature>
<dbReference type="Pfam" id="PF04024">
    <property type="entry name" value="PspC"/>
    <property type="match status" value="1"/>
</dbReference>
<evidence type="ECO:0000256" key="6">
    <source>
        <dbReference type="SAM" id="Phobius"/>
    </source>
</evidence>
<accession>I4A199</accession>
<dbReference type="PANTHER" id="PTHR33885:SF3">
    <property type="entry name" value="PHAGE SHOCK PROTEIN C"/>
    <property type="match status" value="1"/>
</dbReference>
<feature type="transmembrane region" description="Helical" evidence="6">
    <location>
        <begin position="154"/>
        <end position="175"/>
    </location>
</feature>
<name>I4A199_ORNRL</name>
<evidence type="ECO:0000256" key="2">
    <source>
        <dbReference type="ARBA" id="ARBA00022475"/>
    </source>
</evidence>
<keyword evidence="5 6" id="KW-0472">Membrane</keyword>
<evidence type="ECO:0000256" key="4">
    <source>
        <dbReference type="ARBA" id="ARBA00022989"/>
    </source>
</evidence>
<comment type="subcellular location">
    <subcellularLocation>
        <location evidence="1">Cell membrane</location>
        <topology evidence="1">Single-pass membrane protein</topology>
    </subcellularLocation>
</comment>
<sequence>MDKTYNIGLGGFSFIMEESAFNDLKNYIATLRQKWSEDEGREEIIADIEYRMGELLQEHLKGRAVANREDIKYLIDTMGMPNDLEDDDLSENYAENGFATGRTTPTNSTYANRKLYRDPYHCILGGVASGLANYFGIDRVWIRLALVLAPFLDIVMMGISTSSLIILYIIAWIVIPKATTVSDMLQAKGEPVNAETIKEFKAANGELLPPRESFFRSALKILLKIIILTIVISLGALALFTTFTIVGALFIYGGSSLNYFNTEIPPLFVENSWTFGVAGTALVLALVSITAGIILFTIKLISKNFKVNKALKIAIPIILIGSIITLFTLAGIEARNFTAKSLKTNSIPLAATPNDTLIFSFNKEFDSNTFLDDDYAMVDNKNTFDFINSKDAKIVVTKTSRGKNFKDAQETLSKLKFPIKVLSNEIEIPNYFTLGKNTPFRNQEVDYYIHLPNNVPFVVKGARFVEQRNQNHTYITSNESNKPNGTPRVFMFIDGELKCTNCTDDDVEDEDSTETDNDSISIDGENLKLKADGKNENVELEIPGKIKIEADGKQQKVKIKLPDGKEIVNINE</sequence>
<feature type="transmembrane region" description="Helical" evidence="6">
    <location>
        <begin position="310"/>
        <end position="332"/>
    </location>
</feature>
<dbReference type="HOGENOM" id="CLU_017085_0_0_10"/>
<dbReference type="STRING" id="867902.Ornrh_1575"/>
<evidence type="ECO:0000256" key="5">
    <source>
        <dbReference type="ARBA" id="ARBA00023136"/>
    </source>
</evidence>
<evidence type="ECO:0000313" key="10">
    <source>
        <dbReference type="Proteomes" id="UP000006051"/>
    </source>
</evidence>
<dbReference type="KEGG" id="orh:Ornrh_1575"/>
<dbReference type="AlphaFoldDB" id="I4A199"/>
<dbReference type="eggNOG" id="COG1983">
    <property type="taxonomic scope" value="Bacteria"/>
</dbReference>
<reference evidence="9 10" key="1">
    <citation type="submission" date="2012-06" db="EMBL/GenBank/DDBJ databases">
        <title>The complete genome of Ornithobacterium rhinotracheale DSM 15997.</title>
        <authorList>
            <consortium name="US DOE Joint Genome Institute (JGI-PGF)"/>
            <person name="Lucas S."/>
            <person name="Copeland A."/>
            <person name="Lapidus A."/>
            <person name="Goodwin L."/>
            <person name="Pitluck S."/>
            <person name="Peters L."/>
            <person name="Mikhailova N."/>
            <person name="Teshima H."/>
            <person name="Kyrpides N."/>
            <person name="Mavromatis K."/>
            <person name="Pagani I."/>
            <person name="Ivanova N."/>
            <person name="Ovchinnikova G."/>
            <person name="Zeytun A."/>
            <person name="Detter J.C."/>
            <person name="Han C."/>
            <person name="Land M."/>
            <person name="Hauser L."/>
            <person name="Markowitz V."/>
            <person name="Cheng J.-F."/>
            <person name="Hugenholtz P."/>
            <person name="Woyke T."/>
            <person name="Wu D."/>
            <person name="Lang E."/>
            <person name="Kopitz M."/>
            <person name="Brambilla E."/>
            <person name="Klenk H.-P."/>
            <person name="Eisen J.A."/>
        </authorList>
    </citation>
    <scope>NUCLEOTIDE SEQUENCE [LARGE SCALE GENOMIC DNA]</scope>
    <source>
        <strain evidence="10">ATCC 51463 / DSM 15997 / CCUG 23171 / LMG 9086</strain>
    </source>
</reference>
<dbReference type="InterPro" id="IPR007168">
    <property type="entry name" value="Phageshock_PspC_N"/>
</dbReference>
<dbReference type="GeneID" id="71569655"/>
<keyword evidence="3 6" id="KW-0812">Transmembrane</keyword>
<evidence type="ECO:0000256" key="1">
    <source>
        <dbReference type="ARBA" id="ARBA00004162"/>
    </source>
</evidence>
<feature type="transmembrane region" description="Helical" evidence="6">
    <location>
        <begin position="122"/>
        <end position="142"/>
    </location>
</feature>
<dbReference type="InterPro" id="IPR054319">
    <property type="entry name" value="PspC-rel_ToastRack"/>
</dbReference>
<keyword evidence="2" id="KW-1003">Cell membrane</keyword>
<organism evidence="9 10">
    <name type="scientific">Ornithobacterium rhinotracheale (strain ATCC 51463 / DSM 15997 / CCUG 23171 / CIP 104009 / LMG 9086)</name>
    <dbReference type="NCBI Taxonomy" id="867902"/>
    <lineage>
        <taxon>Bacteria</taxon>
        <taxon>Pseudomonadati</taxon>
        <taxon>Bacteroidota</taxon>
        <taxon>Flavobacteriia</taxon>
        <taxon>Flavobacteriales</taxon>
        <taxon>Weeksellaceae</taxon>
        <taxon>Ornithobacterium</taxon>
    </lineage>
</organism>